<dbReference type="Proteomes" id="UP000250443">
    <property type="component" value="Unassembled WGS sequence"/>
</dbReference>
<sequence length="107" mass="12478">MPCMDEISGPMALESLVERTEQAMERCGEFVQLTQTYRARIVAEDGLEITRVLELITDRLNKSSNLLLHFYQTQDHRLVDCQRLLNKHLVNAERTLDELKVILESYQ</sequence>
<proteinExistence type="predicted"/>
<dbReference type="AlphaFoldDB" id="A0A2X2CCS2"/>
<name>A0A2X2CCS2_PSELU</name>
<evidence type="ECO:0000313" key="2">
    <source>
        <dbReference type="Proteomes" id="UP000250443"/>
    </source>
</evidence>
<accession>A0A2X2CCS2</accession>
<gene>
    <name evidence="1" type="ORF">NCTC11842_01748</name>
</gene>
<protein>
    <submittedName>
        <fullName evidence="1">Uncharacterized protein</fullName>
    </submittedName>
</protein>
<dbReference type="EMBL" id="UAUF01000010">
    <property type="protein sequence ID" value="SPZ05328.1"/>
    <property type="molecule type" value="Genomic_DNA"/>
</dbReference>
<organism evidence="1 2">
    <name type="scientific">Pseudomonas luteola</name>
    <dbReference type="NCBI Taxonomy" id="47886"/>
    <lineage>
        <taxon>Bacteria</taxon>
        <taxon>Pseudomonadati</taxon>
        <taxon>Pseudomonadota</taxon>
        <taxon>Gammaproteobacteria</taxon>
        <taxon>Pseudomonadales</taxon>
        <taxon>Pseudomonadaceae</taxon>
        <taxon>Pseudomonas</taxon>
    </lineage>
</organism>
<reference evidence="1 2" key="1">
    <citation type="submission" date="2018-06" db="EMBL/GenBank/DDBJ databases">
        <authorList>
            <consortium name="Pathogen Informatics"/>
            <person name="Doyle S."/>
        </authorList>
    </citation>
    <scope>NUCLEOTIDE SEQUENCE [LARGE SCALE GENOMIC DNA]</scope>
    <source>
        <strain evidence="1 2">NCTC11842</strain>
    </source>
</reference>
<evidence type="ECO:0000313" key="1">
    <source>
        <dbReference type="EMBL" id="SPZ05328.1"/>
    </source>
</evidence>